<dbReference type="Proteomes" id="UP000464178">
    <property type="component" value="Chromosome"/>
</dbReference>
<dbReference type="Gene3D" id="1.20.1600.10">
    <property type="entry name" value="Outer membrane efflux proteins (OEP)"/>
    <property type="match status" value="1"/>
</dbReference>
<dbReference type="KEGG" id="gms:SOIL9_29070"/>
<proteinExistence type="inferred from homology"/>
<dbReference type="RefSeq" id="WP_162669299.1">
    <property type="nucleotide sequence ID" value="NZ_LR593886.1"/>
</dbReference>
<dbReference type="InterPro" id="IPR003423">
    <property type="entry name" value="OMP_efflux"/>
</dbReference>
<feature type="coiled-coil region" evidence="2">
    <location>
        <begin position="297"/>
        <end position="324"/>
    </location>
</feature>
<gene>
    <name evidence="3" type="ORF">SOIL9_29070</name>
</gene>
<protein>
    <recommendedName>
        <fullName evidence="5">TolC family protein</fullName>
    </recommendedName>
</protein>
<reference evidence="3 4" key="1">
    <citation type="submission" date="2019-05" db="EMBL/GenBank/DDBJ databases">
        <authorList>
            <consortium name="Science for Life Laboratories"/>
        </authorList>
    </citation>
    <scope>NUCLEOTIDE SEQUENCE [LARGE SCALE GENOMIC DNA]</scope>
    <source>
        <strain evidence="3">Soil9</strain>
    </source>
</reference>
<organism evidence="3 4">
    <name type="scientific">Gemmata massiliana</name>
    <dbReference type="NCBI Taxonomy" id="1210884"/>
    <lineage>
        <taxon>Bacteria</taxon>
        <taxon>Pseudomonadati</taxon>
        <taxon>Planctomycetota</taxon>
        <taxon>Planctomycetia</taxon>
        <taxon>Gemmatales</taxon>
        <taxon>Gemmataceae</taxon>
        <taxon>Gemmata</taxon>
    </lineage>
</organism>
<dbReference type="GO" id="GO:0015562">
    <property type="term" value="F:efflux transmembrane transporter activity"/>
    <property type="evidence" value="ECO:0007669"/>
    <property type="project" value="InterPro"/>
</dbReference>
<keyword evidence="2" id="KW-0175">Coiled coil</keyword>
<evidence type="ECO:0008006" key="5">
    <source>
        <dbReference type="Google" id="ProtNLM"/>
    </source>
</evidence>
<evidence type="ECO:0000313" key="3">
    <source>
        <dbReference type="EMBL" id="VTR94807.1"/>
    </source>
</evidence>
<dbReference type="SUPFAM" id="SSF56954">
    <property type="entry name" value="Outer membrane efflux proteins (OEP)"/>
    <property type="match status" value="1"/>
</dbReference>
<evidence type="ECO:0000256" key="1">
    <source>
        <dbReference type="ARBA" id="ARBA00007613"/>
    </source>
</evidence>
<keyword evidence="4" id="KW-1185">Reference proteome</keyword>
<dbReference type="PROSITE" id="PS51257">
    <property type="entry name" value="PROKAR_LIPOPROTEIN"/>
    <property type="match status" value="1"/>
</dbReference>
<evidence type="ECO:0000256" key="2">
    <source>
        <dbReference type="SAM" id="Coils"/>
    </source>
</evidence>
<dbReference type="EMBL" id="LR593886">
    <property type="protein sequence ID" value="VTR94807.1"/>
    <property type="molecule type" value="Genomic_DNA"/>
</dbReference>
<dbReference type="InterPro" id="IPR010131">
    <property type="entry name" value="MdtP/NodT-like"/>
</dbReference>
<accession>A0A6P2D1S0</accession>
<dbReference type="AlphaFoldDB" id="A0A6P2D1S0"/>
<sequence length="552" mass="58603">MDRVGLKMRLAVLGAGTALTVGCQTIEAPATVPEPVQRGPIYPGVPVPGASVARPVPAPQSEGTAVSVTASPVRPSAVVPAAATTSRVTKPTVQNARFEQPDALPAVPAPAAASPSAPQTQHENTLDLGVALRLAGVENPTINLAQEVVRDALANQLAARSLLLPDISAGTNLRLHRGAFLSASGLVRTVDLQSLYLGFGAGAVAGGPPVVPGVRMFAHLGDAVYEPLAARQRVAVRRSESQAIQNAILLDVAAGYLELVGAESRADILRRGETDLGELTRLTAVHAKAGQYRQSDAKRAETNLELLRRDLRRAEEDVAVASARLCRLLNLDPSVRLRTPGGSVQPIRLVPEDADQEPLIAGALQSRPEVFARGAAVTEAQTRVRQEHVRPWLPTLSVGYSYGGFGGGSNQAVSDFSPVRGRSDFDVLAVWSVQNLGFGNRARVRAADASLGARIAGYDLMTNQIRREVSEALANARAASTQIKTAETALVIAEEGFKLEMERIKQGQGRPIEIIDSFRQLLESRQELLRAVVAFNIAQFRLFVAIGNTPQS</sequence>
<dbReference type="PANTHER" id="PTHR30203">
    <property type="entry name" value="OUTER MEMBRANE CATION EFFLUX PROTEIN"/>
    <property type="match status" value="1"/>
</dbReference>
<evidence type="ECO:0000313" key="4">
    <source>
        <dbReference type="Proteomes" id="UP000464178"/>
    </source>
</evidence>
<dbReference type="Pfam" id="PF02321">
    <property type="entry name" value="OEP"/>
    <property type="match status" value="1"/>
</dbReference>
<name>A0A6P2D1S0_9BACT</name>
<comment type="similarity">
    <text evidence="1">Belongs to the outer membrane factor (OMF) (TC 1.B.17) family.</text>
</comment>
<dbReference type="PANTHER" id="PTHR30203:SF33">
    <property type="entry name" value="BLR4455 PROTEIN"/>
    <property type="match status" value="1"/>
</dbReference>